<feature type="region of interest" description="Disordered" evidence="1">
    <location>
        <begin position="39"/>
        <end position="67"/>
    </location>
</feature>
<dbReference type="RefSeq" id="WP_014961883.1">
    <property type="nucleotide sequence ID" value="NC_018649.1"/>
</dbReference>
<dbReference type="KEGG" id="lfi:LFML04_2187"/>
<dbReference type="PATRIC" id="fig|1048260.3.peg.2381"/>
<keyword evidence="2" id="KW-0378">Hydrolase</keyword>
<keyword evidence="2" id="KW-0269">Exonuclease</keyword>
<feature type="compositionally biased region" description="Basic and acidic residues" evidence="1">
    <location>
        <begin position="86"/>
        <end position="101"/>
    </location>
</feature>
<sequence>MIDFTEQVLSKRPELALLFPEEWDKDFDVCRGFSTNIQGSNSVPEGSGRIRRPVGKGQGPSRLYPENEKLNALDFEIVDDKERKEERAIGRDLQKEAEGREIPAGISHHGTMEEGIRPMEREREREH</sequence>
<dbReference type="HOGENOM" id="CLU_1967820_0_0_0"/>
<accession>J9ZDC9</accession>
<reference evidence="2 3" key="1">
    <citation type="journal article" date="2011" name="J. Microbiol.">
        <title>Complete genome of Leptospirillum ferriphilum ML-04 provides insight into its physiology and environmental adaptation.</title>
        <authorList>
            <person name="Mi S."/>
            <person name="Song J."/>
            <person name="Lin J."/>
            <person name="Che Y."/>
            <person name="Zheng H."/>
            <person name="Lin J."/>
        </authorList>
    </citation>
    <scope>NUCLEOTIDE SEQUENCE [LARGE SCALE GENOMIC DNA]</scope>
    <source>
        <strain evidence="2 3">ML-04</strain>
    </source>
</reference>
<gene>
    <name evidence="2" type="ordered locus">LFML04_2187</name>
</gene>
<dbReference type="EMBL" id="CP002919">
    <property type="protein sequence ID" value="AFS54379.1"/>
    <property type="molecule type" value="Genomic_DNA"/>
</dbReference>
<proteinExistence type="predicted"/>
<dbReference type="AlphaFoldDB" id="J9ZDC9"/>
<feature type="region of interest" description="Disordered" evidence="1">
    <location>
        <begin position="86"/>
        <end position="127"/>
    </location>
</feature>
<keyword evidence="2" id="KW-0540">Nuclease</keyword>
<evidence type="ECO:0000256" key="1">
    <source>
        <dbReference type="SAM" id="MobiDB-lite"/>
    </source>
</evidence>
<organism evidence="2 3">
    <name type="scientific">Leptospirillum ferriphilum (strain ML-04)</name>
    <dbReference type="NCBI Taxonomy" id="1048260"/>
    <lineage>
        <taxon>Bacteria</taxon>
        <taxon>Pseudomonadati</taxon>
        <taxon>Nitrospirota</taxon>
        <taxon>Nitrospiria</taxon>
        <taxon>Nitrospirales</taxon>
        <taxon>Nitrospiraceae</taxon>
        <taxon>Leptospirillum</taxon>
    </lineage>
</organism>
<dbReference type="STRING" id="1048260.LFML04_2187"/>
<evidence type="ECO:0000313" key="3">
    <source>
        <dbReference type="Proteomes" id="UP000006177"/>
    </source>
</evidence>
<evidence type="ECO:0000313" key="2">
    <source>
        <dbReference type="EMBL" id="AFS54379.1"/>
    </source>
</evidence>
<protein>
    <submittedName>
        <fullName evidence="2">ATP-dependent exonuclease V, alpha subunit</fullName>
    </submittedName>
</protein>
<dbReference type="Proteomes" id="UP000006177">
    <property type="component" value="Chromosome"/>
</dbReference>
<name>J9ZDC9_LEPFM</name>
<feature type="compositionally biased region" description="Basic and acidic residues" evidence="1">
    <location>
        <begin position="110"/>
        <end position="127"/>
    </location>
</feature>
<dbReference type="GO" id="GO:0004527">
    <property type="term" value="F:exonuclease activity"/>
    <property type="evidence" value="ECO:0007669"/>
    <property type="project" value="UniProtKB-KW"/>
</dbReference>